<dbReference type="AlphaFoldDB" id="A0A848HG73"/>
<evidence type="ECO:0000256" key="1">
    <source>
        <dbReference type="SAM" id="SignalP"/>
    </source>
</evidence>
<keyword evidence="3" id="KW-1185">Reference proteome</keyword>
<gene>
    <name evidence="2" type="ORF">HHL21_02995</name>
</gene>
<dbReference type="InterPro" id="IPR031560">
    <property type="entry name" value="CzcE"/>
</dbReference>
<name>A0A848HG73_9BURK</name>
<sequence length="111" mass="11899">MQKFNRATFVLITALLGGAAGAAGLTNTGADYGYVALTAPVDRTIVIDASTKVVNVTNGETVEFKIDGQSIRWHFNTFHRESVLDLSKIVPQAAQAANVRVYVAANPLYQS</sequence>
<protein>
    <submittedName>
        <fullName evidence="2">CzcE family metal-binding protein</fullName>
    </submittedName>
</protein>
<feature type="signal peptide" evidence="1">
    <location>
        <begin position="1"/>
        <end position="22"/>
    </location>
</feature>
<proteinExistence type="predicted"/>
<evidence type="ECO:0000313" key="2">
    <source>
        <dbReference type="EMBL" id="NML60067.1"/>
    </source>
</evidence>
<dbReference type="Pfam" id="PF16986">
    <property type="entry name" value="CzcE"/>
    <property type="match status" value="1"/>
</dbReference>
<dbReference type="RefSeq" id="WP_169463731.1">
    <property type="nucleotide sequence ID" value="NZ_JABBGG010000001.1"/>
</dbReference>
<keyword evidence="1" id="KW-0732">Signal</keyword>
<organism evidence="2 3">
    <name type="scientific">Massilia polaris</name>
    <dbReference type="NCBI Taxonomy" id="2728846"/>
    <lineage>
        <taxon>Bacteria</taxon>
        <taxon>Pseudomonadati</taxon>
        <taxon>Pseudomonadota</taxon>
        <taxon>Betaproteobacteria</taxon>
        <taxon>Burkholderiales</taxon>
        <taxon>Oxalobacteraceae</taxon>
        <taxon>Telluria group</taxon>
        <taxon>Massilia</taxon>
    </lineage>
</organism>
<feature type="chain" id="PRO_5032611361" evidence="1">
    <location>
        <begin position="23"/>
        <end position="111"/>
    </location>
</feature>
<reference evidence="2 3" key="1">
    <citation type="submission" date="2020-04" db="EMBL/GenBank/DDBJ databases">
        <title>Massilia sp. RP-1-19 isolated from soil.</title>
        <authorList>
            <person name="Dahal R.H."/>
        </authorList>
    </citation>
    <scope>NUCLEOTIDE SEQUENCE [LARGE SCALE GENOMIC DNA]</scope>
    <source>
        <strain evidence="2 3">RP-1-19</strain>
    </source>
</reference>
<accession>A0A848HG73</accession>
<evidence type="ECO:0000313" key="3">
    <source>
        <dbReference type="Proteomes" id="UP000583752"/>
    </source>
</evidence>
<dbReference type="EMBL" id="JABBGG010000001">
    <property type="protein sequence ID" value="NML60067.1"/>
    <property type="molecule type" value="Genomic_DNA"/>
</dbReference>
<comment type="caution">
    <text evidence="2">The sequence shown here is derived from an EMBL/GenBank/DDBJ whole genome shotgun (WGS) entry which is preliminary data.</text>
</comment>
<dbReference type="Gene3D" id="2.60.40.2280">
    <property type="entry name" value="Heavy-metal resistance protein CzcE"/>
    <property type="match status" value="1"/>
</dbReference>
<dbReference type="InterPro" id="IPR038674">
    <property type="entry name" value="CzcE_sf"/>
</dbReference>
<dbReference type="Proteomes" id="UP000583752">
    <property type="component" value="Unassembled WGS sequence"/>
</dbReference>